<protein>
    <submittedName>
        <fullName evidence="1">Uncharacterized protein</fullName>
    </submittedName>
</protein>
<gene>
    <name evidence="1" type="ORF">I4F81_011246</name>
</gene>
<name>A0ACC3CF93_PYRYE</name>
<proteinExistence type="predicted"/>
<reference evidence="1" key="1">
    <citation type="submission" date="2019-11" db="EMBL/GenBank/DDBJ databases">
        <title>Nori genome reveals adaptations in red seaweeds to the harsh intertidal environment.</title>
        <authorList>
            <person name="Wang D."/>
            <person name="Mao Y."/>
        </authorList>
    </citation>
    <scope>NUCLEOTIDE SEQUENCE</scope>
    <source>
        <tissue evidence="1">Gametophyte</tissue>
    </source>
</reference>
<evidence type="ECO:0000313" key="1">
    <source>
        <dbReference type="EMBL" id="KAK1868763.1"/>
    </source>
</evidence>
<keyword evidence="2" id="KW-1185">Reference proteome</keyword>
<organism evidence="1 2">
    <name type="scientific">Pyropia yezoensis</name>
    <name type="common">Susabi-nori</name>
    <name type="synonym">Porphyra yezoensis</name>
    <dbReference type="NCBI Taxonomy" id="2788"/>
    <lineage>
        <taxon>Eukaryota</taxon>
        <taxon>Rhodophyta</taxon>
        <taxon>Bangiophyceae</taxon>
        <taxon>Bangiales</taxon>
        <taxon>Bangiaceae</taxon>
        <taxon>Pyropia</taxon>
    </lineage>
</organism>
<sequence>MVTFTRSVSCHAVDATGARLPPPADGRPPLLADPAACAKLRARRVTSMFGHSAVAEDPAAWFAAAAAEYPPRGPREHTFRWHDSLAVIAPNLHVLRHLVKYVHPEGLDSRGVAAMAATAVRDSEFDARGGGAGAATVRQVTSGDATAGVAVAGADDAGTVVDEDPPEAPGTYDAPPPVPPPEVELRFRSGLQWAGAWKQGLREATLGAISAEAGTSVSYGKVRLDPRSHFQCFRRAVLLGAEGAVDAFQFLNDTPVVTAAELGADAHVPRVPREALAFRETVYRYAGLPSQLADSSKLRVHPQAVAATTAADSGDATAAAPGVSRAAMPPPPRTGGDAAADGGADVIRLALPPRSISYLLRAPRSRRRLNVYGERSLRTMLLRLADEYHWKYTTTSFSGAQPLAAQVAAVRGTGVAVGVHGANLVNAQFLPAGGALFELFPFRYVRFYYMAGGNAGLRYSYHTATHGVERDCATDSWCFLHYRESILQLTPADMEAVEARLRGAMEWVERLWQAFPDGWVVLSGRGADYHFPPLPPFRRPAS</sequence>
<dbReference type="EMBL" id="CM020620">
    <property type="protein sequence ID" value="KAK1868763.1"/>
    <property type="molecule type" value="Genomic_DNA"/>
</dbReference>
<accession>A0ACC3CF93</accession>
<evidence type="ECO:0000313" key="2">
    <source>
        <dbReference type="Proteomes" id="UP000798662"/>
    </source>
</evidence>
<dbReference type="Proteomes" id="UP000798662">
    <property type="component" value="Chromosome 3"/>
</dbReference>
<comment type="caution">
    <text evidence="1">The sequence shown here is derived from an EMBL/GenBank/DDBJ whole genome shotgun (WGS) entry which is preliminary data.</text>
</comment>